<protein>
    <submittedName>
        <fullName evidence="2">Uncharacterized protein</fullName>
    </submittedName>
</protein>
<dbReference type="EMBL" id="CP022433">
    <property type="protein sequence ID" value="ASN25962.1"/>
    <property type="molecule type" value="Genomic_DNA"/>
</dbReference>
<evidence type="ECO:0000313" key="2">
    <source>
        <dbReference type="EMBL" id="ASN25962.1"/>
    </source>
</evidence>
<accession>A0A221P1C0</accession>
<sequence length="87" mass="9396">MVAGIRAALAINVCTADVVAVEARKAAESEGRSPTVTTPLPEPVTPPDLQLPSLTERRATRLPADQRPLPALDRWDQLLHRPGREAP</sequence>
<dbReference type="OrthoDB" id="2065409at2"/>
<dbReference type="RefSeq" id="WP_078859128.1">
    <property type="nucleotide sequence ID" value="NZ_CP021080.1"/>
</dbReference>
<dbReference type="AlphaFoldDB" id="A0A221P1C0"/>
<feature type="compositionally biased region" description="Basic and acidic residues" evidence="1">
    <location>
        <begin position="73"/>
        <end position="87"/>
    </location>
</feature>
<name>A0A221P1C0_9ACTN</name>
<feature type="region of interest" description="Disordered" evidence="1">
    <location>
        <begin position="25"/>
        <end position="87"/>
    </location>
</feature>
<proteinExistence type="predicted"/>
<keyword evidence="3" id="KW-1185">Reference proteome</keyword>
<evidence type="ECO:0000313" key="3">
    <source>
        <dbReference type="Proteomes" id="UP000031501"/>
    </source>
</evidence>
<evidence type="ECO:0000256" key="1">
    <source>
        <dbReference type="SAM" id="MobiDB-lite"/>
    </source>
</evidence>
<dbReference type="Proteomes" id="UP000031501">
    <property type="component" value="Chromosome"/>
</dbReference>
<reference evidence="2 3" key="1">
    <citation type="submission" date="2017-07" db="EMBL/GenBank/DDBJ databases">
        <title>Genome sequence of Streptomyces pluripotens MUSC 137T.</title>
        <authorList>
            <person name="Ser H.-L."/>
            <person name="Lee L.-H."/>
        </authorList>
    </citation>
    <scope>NUCLEOTIDE SEQUENCE [LARGE SCALE GENOMIC DNA]</scope>
    <source>
        <strain evidence="2 3">MUSC 137</strain>
    </source>
</reference>
<dbReference type="KEGG" id="splu:LK06_019130"/>
<organism evidence="2 3">
    <name type="scientific">Streptomyces pluripotens</name>
    <dbReference type="NCBI Taxonomy" id="1355015"/>
    <lineage>
        <taxon>Bacteria</taxon>
        <taxon>Bacillati</taxon>
        <taxon>Actinomycetota</taxon>
        <taxon>Actinomycetes</taxon>
        <taxon>Kitasatosporales</taxon>
        <taxon>Streptomycetaceae</taxon>
        <taxon>Streptomyces</taxon>
    </lineage>
</organism>
<gene>
    <name evidence="2" type="ORF">LK07_20290</name>
</gene>